<dbReference type="PATRIC" id="fig|45076.6.peg.1637"/>
<gene>
    <name evidence="3" type="ORF">Lwor_1508</name>
</gene>
<dbReference type="AlphaFoldDB" id="A0A0W1AF87"/>
<dbReference type="EMBL" id="LNZC01000012">
    <property type="protein sequence ID" value="KTD79994.1"/>
    <property type="molecule type" value="Genomic_DNA"/>
</dbReference>
<sequence>MITWLHHLEGYLTEYFSLGKTFLKLIRYETRLAGQSIIPLVLTLCMFFVILITTWFTMAVLFGCGVYALSGSFAVSCSAVLVLNLLILFILMQYLTFNLKNMSFINTREFLSNAELNKHELTEPDEKRDSVDNKTIKNSSTPITPA</sequence>
<dbReference type="OrthoDB" id="5657202at2"/>
<evidence type="ECO:0000256" key="1">
    <source>
        <dbReference type="SAM" id="MobiDB-lite"/>
    </source>
</evidence>
<feature type="transmembrane region" description="Helical" evidence="2">
    <location>
        <begin position="37"/>
        <end position="61"/>
    </location>
</feature>
<comment type="caution">
    <text evidence="3">The sequence shown here is derived from an EMBL/GenBank/DDBJ whole genome shotgun (WGS) entry which is preliminary data.</text>
</comment>
<feature type="compositionally biased region" description="Basic and acidic residues" evidence="1">
    <location>
        <begin position="122"/>
        <end position="135"/>
    </location>
</feature>
<proteinExistence type="predicted"/>
<reference evidence="3 4" key="1">
    <citation type="submission" date="2015-11" db="EMBL/GenBank/DDBJ databases">
        <title>Genomic analysis of 38 Legionella species identifies large and diverse effector repertoires.</title>
        <authorList>
            <person name="Burstein D."/>
            <person name="Amaro F."/>
            <person name="Zusman T."/>
            <person name="Lifshitz Z."/>
            <person name="Cohen O."/>
            <person name="Gilbert J.A."/>
            <person name="Pupko T."/>
            <person name="Shuman H.A."/>
            <person name="Segal G."/>
        </authorList>
    </citation>
    <scope>NUCLEOTIDE SEQUENCE [LARGE SCALE GENOMIC DNA]</scope>
    <source>
        <strain evidence="3 4">ATCC 49508</strain>
    </source>
</reference>
<organism evidence="3 4">
    <name type="scientific">Legionella worsleiensis</name>
    <dbReference type="NCBI Taxonomy" id="45076"/>
    <lineage>
        <taxon>Bacteria</taxon>
        <taxon>Pseudomonadati</taxon>
        <taxon>Pseudomonadota</taxon>
        <taxon>Gammaproteobacteria</taxon>
        <taxon>Legionellales</taxon>
        <taxon>Legionellaceae</taxon>
        <taxon>Legionella</taxon>
    </lineage>
</organism>
<keyword evidence="4" id="KW-1185">Reference proteome</keyword>
<evidence type="ECO:0000313" key="3">
    <source>
        <dbReference type="EMBL" id="KTD79994.1"/>
    </source>
</evidence>
<evidence type="ECO:0000313" key="4">
    <source>
        <dbReference type="Proteomes" id="UP000054662"/>
    </source>
</evidence>
<dbReference type="STRING" id="45076.Lwor_1508"/>
<dbReference type="Proteomes" id="UP000054662">
    <property type="component" value="Unassembled WGS sequence"/>
</dbReference>
<evidence type="ECO:0008006" key="5">
    <source>
        <dbReference type="Google" id="ProtNLM"/>
    </source>
</evidence>
<name>A0A0W1AF87_9GAMM</name>
<feature type="compositionally biased region" description="Polar residues" evidence="1">
    <location>
        <begin position="136"/>
        <end position="146"/>
    </location>
</feature>
<keyword evidence="2" id="KW-1133">Transmembrane helix</keyword>
<dbReference type="RefSeq" id="WP_058493291.1">
    <property type="nucleotide sequence ID" value="NZ_CBCRUR010000011.1"/>
</dbReference>
<keyword evidence="2" id="KW-0472">Membrane</keyword>
<feature type="region of interest" description="Disordered" evidence="1">
    <location>
        <begin position="122"/>
        <end position="146"/>
    </location>
</feature>
<evidence type="ECO:0000256" key="2">
    <source>
        <dbReference type="SAM" id="Phobius"/>
    </source>
</evidence>
<accession>A0A0W1AF87</accession>
<keyword evidence="2" id="KW-0812">Transmembrane</keyword>
<protein>
    <recommendedName>
        <fullName evidence="5">Transmembrane protein</fullName>
    </recommendedName>
</protein>
<feature type="transmembrane region" description="Helical" evidence="2">
    <location>
        <begin position="73"/>
        <end position="95"/>
    </location>
</feature>